<keyword evidence="4" id="KW-0805">Transcription regulation</keyword>
<dbReference type="InterPro" id="IPR001523">
    <property type="entry name" value="Paired_dom"/>
</dbReference>
<keyword evidence="2" id="KW-0217">Developmental protein</keyword>
<dbReference type="InterPro" id="IPR043182">
    <property type="entry name" value="PAIRED_DNA-bd_dom"/>
</dbReference>
<dbReference type="AlphaFoldDB" id="A0A5S6Q2C3"/>
<dbReference type="GO" id="GO:0003723">
    <property type="term" value="F:RNA binding"/>
    <property type="evidence" value="ECO:0007669"/>
    <property type="project" value="UniProtKB-UniRule"/>
</dbReference>
<feature type="domain" description="RRM" evidence="9">
    <location>
        <begin position="24"/>
        <end position="102"/>
    </location>
</feature>
<dbReference type="Pfam" id="PF00292">
    <property type="entry name" value="PAX"/>
    <property type="match status" value="1"/>
</dbReference>
<keyword evidence="6" id="KW-0804">Transcription</keyword>
<dbReference type="FunFam" id="1.10.10.10:FF:000003">
    <property type="entry name" value="Paired box protein Pax-6"/>
    <property type="match status" value="1"/>
</dbReference>
<dbReference type="InterPro" id="IPR043565">
    <property type="entry name" value="PAX_fam"/>
</dbReference>
<dbReference type="InterPro" id="IPR000504">
    <property type="entry name" value="RRM_dom"/>
</dbReference>
<evidence type="ECO:0000256" key="1">
    <source>
        <dbReference type="ARBA" id="ARBA00004123"/>
    </source>
</evidence>
<evidence type="ECO:0000256" key="6">
    <source>
        <dbReference type="ARBA" id="ARBA00023163"/>
    </source>
</evidence>
<dbReference type="WBParaSite" id="TMUE_0000001376.1">
    <property type="protein sequence ID" value="TMUE_0000001376.1"/>
    <property type="gene ID" value="WBGene00297273"/>
</dbReference>
<dbReference type="Gene3D" id="1.10.10.10">
    <property type="entry name" value="Winged helix-like DNA-binding domain superfamily/Winged helix DNA-binding domain"/>
    <property type="match status" value="2"/>
</dbReference>
<dbReference type="PROSITE" id="PS50102">
    <property type="entry name" value="RRM"/>
    <property type="match status" value="1"/>
</dbReference>
<accession>A0A5S6Q2C3</accession>
<dbReference type="SUPFAM" id="SSF54928">
    <property type="entry name" value="RNA-binding domain, RBD"/>
    <property type="match status" value="1"/>
</dbReference>
<dbReference type="PROSITE" id="PS00034">
    <property type="entry name" value="PAIRED_1"/>
    <property type="match status" value="1"/>
</dbReference>
<keyword evidence="8" id="KW-0694">RNA-binding</keyword>
<keyword evidence="5" id="KW-0238">DNA-binding</keyword>
<evidence type="ECO:0000256" key="2">
    <source>
        <dbReference type="ARBA" id="ARBA00022473"/>
    </source>
</evidence>
<dbReference type="SUPFAM" id="SSF46689">
    <property type="entry name" value="Homeodomain-like"/>
    <property type="match status" value="1"/>
</dbReference>
<feature type="domain" description="Paired" evidence="10">
    <location>
        <begin position="198"/>
        <end position="324"/>
    </location>
</feature>
<dbReference type="PANTHER" id="PTHR45636">
    <property type="entry name" value="PAIRED BOX PROTEIN PAX-6-RELATED-RELATED"/>
    <property type="match status" value="1"/>
</dbReference>
<keyword evidence="7" id="KW-0539">Nucleus</keyword>
<comment type="subcellular location">
    <subcellularLocation>
        <location evidence="1">Nucleus</location>
    </subcellularLocation>
</comment>
<dbReference type="PROSITE" id="PS51057">
    <property type="entry name" value="PAIRED_2"/>
    <property type="match status" value="1"/>
</dbReference>
<dbReference type="SMART" id="SM00351">
    <property type="entry name" value="PAX"/>
    <property type="match status" value="1"/>
</dbReference>
<dbReference type="InterPro" id="IPR036388">
    <property type="entry name" value="WH-like_DNA-bd_sf"/>
</dbReference>
<evidence type="ECO:0000259" key="9">
    <source>
        <dbReference type="PROSITE" id="PS50102"/>
    </source>
</evidence>
<dbReference type="PANTHER" id="PTHR45636:SF16">
    <property type="entry name" value="PAIRED BOX POX-MESO PROTEIN"/>
    <property type="match status" value="1"/>
</dbReference>
<evidence type="ECO:0000256" key="4">
    <source>
        <dbReference type="ARBA" id="ARBA00023015"/>
    </source>
</evidence>
<dbReference type="InterPro" id="IPR009057">
    <property type="entry name" value="Homeodomain-like_sf"/>
</dbReference>
<reference evidence="12" key="1">
    <citation type="submission" date="2019-12" db="UniProtKB">
        <authorList>
            <consortium name="WormBaseParasite"/>
        </authorList>
    </citation>
    <scope>IDENTIFICATION</scope>
</reference>
<dbReference type="SMART" id="SM00360">
    <property type="entry name" value="RRM"/>
    <property type="match status" value="1"/>
</dbReference>
<sequence length="422" mass="46315">MAAVFRSPLSVALRYCSTSISEQATVYVASLPWISGKGQLIDYFRQFGAVANVYLPYNEKSGFSKGYALVRFRRSCDAEKAVQGVHEIDGRQVAVRLSAGPRKVTSFGEKIHPDLLIPGTNVTLEIVVPSQVSWDLSHEIKESSVFVIEIYYHMISEQNHVRCKACSSVDSGLASQFILLKSSMAVSSSEDVVKSDRTSGVLNQLGGMFVNGRPLPLPTRMRIVELAQMGIRPCDISRELRVSHGCVSKILNRFQETGSVLPGAIGGSKPRVTTPHVVDHIKMLKQRDPAIFAWEIRERLISDGVCGKSTVPSVSSISRILRHKGSSEVGRCPSGFAFNQNVPNGTTCSQPPHMLHPYLSYSLPVKTVVSANGRCDLLTTGGMFSLDSNQHYIPYRFNSMNRNPHLCSTPSTSPYLGLFGFS</sequence>
<keyword evidence="11" id="KW-1185">Reference proteome</keyword>
<evidence type="ECO:0000313" key="11">
    <source>
        <dbReference type="Proteomes" id="UP000046395"/>
    </source>
</evidence>
<evidence type="ECO:0000256" key="5">
    <source>
        <dbReference type="ARBA" id="ARBA00023125"/>
    </source>
</evidence>
<dbReference type="GO" id="GO:0005634">
    <property type="term" value="C:nucleus"/>
    <property type="evidence" value="ECO:0007669"/>
    <property type="project" value="UniProtKB-SubCell"/>
</dbReference>
<dbReference type="Pfam" id="PF00076">
    <property type="entry name" value="RRM_1"/>
    <property type="match status" value="1"/>
</dbReference>
<dbReference type="Gene3D" id="3.30.70.330">
    <property type="match status" value="1"/>
</dbReference>
<dbReference type="GO" id="GO:0000981">
    <property type="term" value="F:DNA-binding transcription factor activity, RNA polymerase II-specific"/>
    <property type="evidence" value="ECO:0007669"/>
    <property type="project" value="TreeGrafter"/>
</dbReference>
<dbReference type="InterPro" id="IPR035979">
    <property type="entry name" value="RBD_domain_sf"/>
</dbReference>
<dbReference type="GO" id="GO:0000978">
    <property type="term" value="F:RNA polymerase II cis-regulatory region sequence-specific DNA binding"/>
    <property type="evidence" value="ECO:0007669"/>
    <property type="project" value="TreeGrafter"/>
</dbReference>
<evidence type="ECO:0000313" key="12">
    <source>
        <dbReference type="WBParaSite" id="TMUE_0000001376.1"/>
    </source>
</evidence>
<keyword evidence="3" id="KW-0563">Paired box</keyword>
<name>A0A5S6Q2C3_TRIMR</name>
<evidence type="ECO:0000259" key="10">
    <source>
        <dbReference type="PROSITE" id="PS51057"/>
    </source>
</evidence>
<evidence type="ECO:0000256" key="8">
    <source>
        <dbReference type="PROSITE-ProRule" id="PRU00176"/>
    </source>
</evidence>
<dbReference type="PRINTS" id="PR00027">
    <property type="entry name" value="PAIREDBOX"/>
</dbReference>
<evidence type="ECO:0000256" key="3">
    <source>
        <dbReference type="ARBA" id="ARBA00022724"/>
    </source>
</evidence>
<dbReference type="InterPro" id="IPR012677">
    <property type="entry name" value="Nucleotide-bd_a/b_plait_sf"/>
</dbReference>
<dbReference type="CDD" id="cd00131">
    <property type="entry name" value="PAX"/>
    <property type="match status" value="1"/>
</dbReference>
<evidence type="ECO:0000256" key="7">
    <source>
        <dbReference type="ARBA" id="ARBA00023242"/>
    </source>
</evidence>
<dbReference type="STRING" id="70415.A0A5S6Q2C3"/>
<proteinExistence type="predicted"/>
<organism evidence="11 12">
    <name type="scientific">Trichuris muris</name>
    <name type="common">Mouse whipworm</name>
    <dbReference type="NCBI Taxonomy" id="70415"/>
    <lineage>
        <taxon>Eukaryota</taxon>
        <taxon>Metazoa</taxon>
        <taxon>Ecdysozoa</taxon>
        <taxon>Nematoda</taxon>
        <taxon>Enoplea</taxon>
        <taxon>Dorylaimia</taxon>
        <taxon>Trichinellida</taxon>
        <taxon>Trichuridae</taxon>
        <taxon>Trichuris</taxon>
    </lineage>
</organism>
<protein>
    <submittedName>
        <fullName evidence="12">Paired domain-containing protein</fullName>
    </submittedName>
</protein>
<dbReference type="Proteomes" id="UP000046395">
    <property type="component" value="Unassembled WGS sequence"/>
</dbReference>